<dbReference type="SMART" id="SM00382">
    <property type="entry name" value="AAA"/>
    <property type="match status" value="1"/>
</dbReference>
<evidence type="ECO:0000256" key="2">
    <source>
        <dbReference type="ARBA" id="ARBA00022840"/>
    </source>
</evidence>
<protein>
    <submittedName>
        <fullName evidence="4">ABC transporter ATP-binding protein</fullName>
    </submittedName>
</protein>
<dbReference type="InterPro" id="IPR027417">
    <property type="entry name" value="P-loop_NTPase"/>
</dbReference>
<dbReference type="Proteomes" id="UP001321486">
    <property type="component" value="Chromosome"/>
</dbReference>
<evidence type="ECO:0000313" key="4">
    <source>
        <dbReference type="EMBL" id="BDZ47882.1"/>
    </source>
</evidence>
<dbReference type="Gene3D" id="3.40.50.300">
    <property type="entry name" value="P-loop containing nucleotide triphosphate hydrolases"/>
    <property type="match status" value="1"/>
</dbReference>
<dbReference type="PROSITE" id="PS50893">
    <property type="entry name" value="ABC_TRANSPORTER_2"/>
    <property type="match status" value="1"/>
</dbReference>
<dbReference type="PROSITE" id="PS00211">
    <property type="entry name" value="ABC_TRANSPORTER_1"/>
    <property type="match status" value="1"/>
</dbReference>
<evidence type="ECO:0000313" key="5">
    <source>
        <dbReference type="Proteomes" id="UP001321486"/>
    </source>
</evidence>
<proteinExistence type="predicted"/>
<dbReference type="InterPro" id="IPR003593">
    <property type="entry name" value="AAA+_ATPase"/>
</dbReference>
<dbReference type="InterPro" id="IPR003439">
    <property type="entry name" value="ABC_transporter-like_ATP-bd"/>
</dbReference>
<name>A0ABN6XVG2_9MICO</name>
<dbReference type="Pfam" id="PF00005">
    <property type="entry name" value="ABC_tran"/>
    <property type="match status" value="1"/>
</dbReference>
<dbReference type="GO" id="GO:0005524">
    <property type="term" value="F:ATP binding"/>
    <property type="evidence" value="ECO:0007669"/>
    <property type="project" value="UniProtKB-KW"/>
</dbReference>
<dbReference type="SUPFAM" id="SSF52540">
    <property type="entry name" value="P-loop containing nucleoside triphosphate hydrolases"/>
    <property type="match status" value="1"/>
</dbReference>
<organism evidence="4 5">
    <name type="scientific">Frondihabitans sucicola</name>
    <dbReference type="NCBI Taxonomy" id="1268041"/>
    <lineage>
        <taxon>Bacteria</taxon>
        <taxon>Bacillati</taxon>
        <taxon>Actinomycetota</taxon>
        <taxon>Actinomycetes</taxon>
        <taxon>Micrococcales</taxon>
        <taxon>Microbacteriaceae</taxon>
        <taxon>Frondihabitans</taxon>
    </lineage>
</organism>
<reference evidence="5" key="1">
    <citation type="journal article" date="2019" name="Int. J. Syst. Evol. Microbiol.">
        <title>The Global Catalogue of Microorganisms (GCM) 10K type strain sequencing project: providing services to taxonomists for standard genome sequencing and annotation.</title>
        <authorList>
            <consortium name="The Broad Institute Genomics Platform"/>
            <consortium name="The Broad Institute Genome Sequencing Center for Infectious Disease"/>
            <person name="Wu L."/>
            <person name="Ma J."/>
        </authorList>
    </citation>
    <scope>NUCLEOTIDE SEQUENCE [LARGE SCALE GENOMIC DNA]</scope>
    <source>
        <strain evidence="5">NBRC 108728</strain>
    </source>
</reference>
<feature type="domain" description="ABC transporter" evidence="3">
    <location>
        <begin position="6"/>
        <end position="208"/>
    </location>
</feature>
<evidence type="ECO:0000259" key="3">
    <source>
        <dbReference type="PROSITE" id="PS50893"/>
    </source>
</evidence>
<keyword evidence="2 4" id="KW-0067">ATP-binding</keyword>
<accession>A0ABN6XVG2</accession>
<keyword evidence="1" id="KW-0547">Nucleotide-binding</keyword>
<dbReference type="PANTHER" id="PTHR24220">
    <property type="entry name" value="IMPORT ATP-BINDING PROTEIN"/>
    <property type="match status" value="1"/>
</dbReference>
<keyword evidence="5" id="KW-1185">Reference proteome</keyword>
<dbReference type="InterPro" id="IPR015854">
    <property type="entry name" value="ABC_transpr_LolD-like"/>
</dbReference>
<sequence length="212" mass="21677">MGLDGLRLSHVRLSATASTGRRVLVDDLTRAVGPGSVVGITGRTGSGKSTLLRAIAGTTPVESGSILLDGRPIDPASVGVLTQSHDLIGGLTAVENVAARLLARGSMRTADWTGIEESLGRLLLPPASWHNLVEQLSGGQQQRVAVARALAGGPGLVCLDDPTSELDEATGTAVWAEVRAAADRGAVVVVTVPEPGNAERCDALLDLGPRTA</sequence>
<dbReference type="InterPro" id="IPR017871">
    <property type="entry name" value="ABC_transporter-like_CS"/>
</dbReference>
<dbReference type="EMBL" id="AP027732">
    <property type="protein sequence ID" value="BDZ47882.1"/>
    <property type="molecule type" value="Genomic_DNA"/>
</dbReference>
<evidence type="ECO:0000256" key="1">
    <source>
        <dbReference type="ARBA" id="ARBA00022741"/>
    </source>
</evidence>
<gene>
    <name evidence="4" type="ORF">GCM10025867_01230</name>
</gene>